<feature type="transmembrane region" description="Helical" evidence="1">
    <location>
        <begin position="148"/>
        <end position="171"/>
    </location>
</feature>
<organism evidence="2 3">
    <name type="scientific">Oerskovia enterophila</name>
    <dbReference type="NCBI Taxonomy" id="43678"/>
    <lineage>
        <taxon>Bacteria</taxon>
        <taxon>Bacillati</taxon>
        <taxon>Actinomycetota</taxon>
        <taxon>Actinomycetes</taxon>
        <taxon>Micrococcales</taxon>
        <taxon>Cellulomonadaceae</taxon>
        <taxon>Oerskovia</taxon>
    </lineage>
</organism>
<dbReference type="Proteomes" id="UP000076447">
    <property type="component" value="Unassembled WGS sequence"/>
</dbReference>
<feature type="transmembrane region" description="Helical" evidence="1">
    <location>
        <begin position="48"/>
        <end position="67"/>
    </location>
</feature>
<dbReference type="OrthoDB" id="10020453at2"/>
<feature type="transmembrane region" description="Helical" evidence="1">
    <location>
        <begin position="300"/>
        <end position="328"/>
    </location>
</feature>
<feature type="transmembrane region" description="Helical" evidence="1">
    <location>
        <begin position="364"/>
        <end position="387"/>
    </location>
</feature>
<dbReference type="AlphaFoldDB" id="A0A163RNG1"/>
<evidence type="ECO:0000256" key="1">
    <source>
        <dbReference type="SAM" id="Phobius"/>
    </source>
</evidence>
<comment type="caution">
    <text evidence="2">The sequence shown here is derived from an EMBL/GenBank/DDBJ whole genome shotgun (WGS) entry which is preliminary data.</text>
</comment>
<sequence>MTDSSEDSPGRTISVLGRPVPTSTLRLAEPAPSGPQVLADGLLTISRTVLTSAGLGFLVLLGAWLTLEEGFPDVWRDLHLDPVSRASIAYVCAVLAAGGILYALSSAASRTLLGRRLDSLTGTAPERVPVRTVRARALAEGITPTAPLAGLCVALLIAVGVAALLVAPILIFESDMVAVGLVVLAGAALLAGLVGSALSALRSRGRRAWTLLTDRSRQAWNDEVVRNAVRTEKRLRPADERTIDLGRVHRLTARAQRPLTVVGGVLLGAGPVVGFVAVFLRQPGRNADTLYYDEKGEAAIDVLITSGAVLALAGSAALLLALVATTVVRALERGALRRHALADDAGSWRPDDAFLRQALDGPPLLWAGGVLLLGLATVVVPAVLALLQVTGDPAHPLTTYRSTIEAAAAVSLTVALLGAVAVTVGMPVGVGFRQLLREAWHPGDDPAPAAVTGS</sequence>
<proteinExistence type="predicted"/>
<keyword evidence="1" id="KW-0812">Transmembrane</keyword>
<accession>A0A163RNG1</accession>
<dbReference type="STRING" id="43678.OJAG_17850"/>
<dbReference type="EMBL" id="LRIE01000069">
    <property type="protein sequence ID" value="KZM35520.1"/>
    <property type="molecule type" value="Genomic_DNA"/>
</dbReference>
<gene>
    <name evidence="2" type="ORF">OJAG_17850</name>
</gene>
<evidence type="ECO:0000313" key="2">
    <source>
        <dbReference type="EMBL" id="KZM35520.1"/>
    </source>
</evidence>
<protein>
    <submittedName>
        <fullName evidence="2">Uncharacterized protein</fullName>
    </submittedName>
</protein>
<keyword evidence="1" id="KW-0472">Membrane</keyword>
<dbReference type="RefSeq" id="WP_068708208.1">
    <property type="nucleotide sequence ID" value="NZ_LRIE01000069.1"/>
</dbReference>
<dbReference type="PATRIC" id="fig|43678.3.peg.1862"/>
<feature type="transmembrane region" description="Helical" evidence="1">
    <location>
        <begin position="177"/>
        <end position="201"/>
    </location>
</feature>
<evidence type="ECO:0000313" key="3">
    <source>
        <dbReference type="Proteomes" id="UP000076447"/>
    </source>
</evidence>
<feature type="transmembrane region" description="Helical" evidence="1">
    <location>
        <begin position="87"/>
        <end position="108"/>
    </location>
</feature>
<feature type="transmembrane region" description="Helical" evidence="1">
    <location>
        <begin position="259"/>
        <end position="280"/>
    </location>
</feature>
<name>A0A163RNG1_9CELL</name>
<keyword evidence="1" id="KW-1133">Transmembrane helix</keyword>
<reference evidence="2 3" key="1">
    <citation type="submission" date="2016-01" db="EMBL/GenBank/DDBJ databases">
        <title>Genome sequence of Oerskovia enterophila VJag, an agar and cellulose degrading bacterium.</title>
        <authorList>
            <person name="Poehlein A."/>
            <person name="Jag V."/>
            <person name="Bengelsdorf F."/>
            <person name="Duerre P."/>
            <person name="Daniel R."/>
        </authorList>
    </citation>
    <scope>NUCLEOTIDE SEQUENCE [LARGE SCALE GENOMIC DNA]</scope>
    <source>
        <strain evidence="2 3">VJag</strain>
    </source>
</reference>
<feature type="transmembrane region" description="Helical" evidence="1">
    <location>
        <begin position="407"/>
        <end position="432"/>
    </location>
</feature>